<dbReference type="Proteomes" id="UP000094197">
    <property type="component" value="Chromosome 1"/>
</dbReference>
<feature type="region of interest" description="Disordered" evidence="1">
    <location>
        <begin position="1"/>
        <end position="20"/>
    </location>
</feature>
<gene>
    <name evidence="2" type="ORF">A0128_15215</name>
</gene>
<dbReference type="KEGG" id="laj:A0128_15215"/>
<sequence>MDRKSKLSEQRQSSVKTAGPTLILGGGVGGGKIPETFLYQKILLFASKKSRVGTPTNKYRERFSFQFLSTRR</sequence>
<organism evidence="2 3">
    <name type="scientific">Leptospira tipperaryensis</name>
    <dbReference type="NCBI Taxonomy" id="2564040"/>
    <lineage>
        <taxon>Bacteria</taxon>
        <taxon>Pseudomonadati</taxon>
        <taxon>Spirochaetota</taxon>
        <taxon>Spirochaetia</taxon>
        <taxon>Leptospirales</taxon>
        <taxon>Leptospiraceae</taxon>
        <taxon>Leptospira</taxon>
    </lineage>
</organism>
<name>A0A1D7UZR0_9LEPT</name>
<evidence type="ECO:0000256" key="1">
    <source>
        <dbReference type="SAM" id="MobiDB-lite"/>
    </source>
</evidence>
<reference evidence="2 3" key="1">
    <citation type="submission" date="2016-04" db="EMBL/GenBank/DDBJ databases">
        <title>Complete genome seqeunce of Leptospira alstonii serovar Room22.</title>
        <authorList>
            <person name="Nally J.E."/>
            <person name="Bayles D.O."/>
            <person name="Hurley D."/>
            <person name="Fanning S."/>
            <person name="McMahon B.J."/>
            <person name="Arent Z."/>
        </authorList>
    </citation>
    <scope>NUCLEOTIDE SEQUENCE [LARGE SCALE GENOMIC DNA]</scope>
    <source>
        <strain evidence="2 3">GWTS #1</strain>
    </source>
</reference>
<evidence type="ECO:0000313" key="3">
    <source>
        <dbReference type="Proteomes" id="UP000094197"/>
    </source>
</evidence>
<dbReference type="AlphaFoldDB" id="A0A1D7UZR0"/>
<protein>
    <submittedName>
        <fullName evidence="2">Uncharacterized protein</fullName>
    </submittedName>
</protein>
<accession>A0A1D7UZR0</accession>
<dbReference type="EMBL" id="CP015217">
    <property type="protein sequence ID" value="AOP35073.1"/>
    <property type="molecule type" value="Genomic_DNA"/>
</dbReference>
<evidence type="ECO:0000313" key="2">
    <source>
        <dbReference type="EMBL" id="AOP35073.1"/>
    </source>
</evidence>
<proteinExistence type="predicted"/>
<keyword evidence="3" id="KW-1185">Reference proteome</keyword>